<evidence type="ECO:0000313" key="2">
    <source>
        <dbReference type="Proteomes" id="UP000780801"/>
    </source>
</evidence>
<protein>
    <submittedName>
        <fullName evidence="1">Uncharacterized protein</fullName>
    </submittedName>
</protein>
<keyword evidence="2" id="KW-1185">Reference proteome</keyword>
<proteinExistence type="predicted"/>
<comment type="caution">
    <text evidence="1">The sequence shown here is derived from an EMBL/GenBank/DDBJ whole genome shotgun (WGS) entry which is preliminary data.</text>
</comment>
<dbReference type="AlphaFoldDB" id="A0A9P6FKD0"/>
<name>A0A9P6FKD0_9FUNG</name>
<evidence type="ECO:0000313" key="1">
    <source>
        <dbReference type="EMBL" id="KAF9570808.1"/>
    </source>
</evidence>
<dbReference type="Proteomes" id="UP000780801">
    <property type="component" value="Unassembled WGS sequence"/>
</dbReference>
<organism evidence="1 2">
    <name type="scientific">Lunasporangiospora selenospora</name>
    <dbReference type="NCBI Taxonomy" id="979761"/>
    <lineage>
        <taxon>Eukaryota</taxon>
        <taxon>Fungi</taxon>
        <taxon>Fungi incertae sedis</taxon>
        <taxon>Mucoromycota</taxon>
        <taxon>Mortierellomycotina</taxon>
        <taxon>Mortierellomycetes</taxon>
        <taxon>Mortierellales</taxon>
        <taxon>Mortierellaceae</taxon>
        <taxon>Lunasporangiospora</taxon>
    </lineage>
</organism>
<gene>
    <name evidence="1" type="ORF">BGW38_008705</name>
</gene>
<dbReference type="PANTHER" id="PTHR14659:SF1">
    <property type="entry name" value="ALPHA- AND GAMMA-ADAPTIN-BINDING PROTEIN P34"/>
    <property type="match status" value="1"/>
</dbReference>
<feature type="non-terminal residue" evidence="1">
    <location>
        <position position="1"/>
    </location>
</feature>
<dbReference type="EMBL" id="JAABOA010006071">
    <property type="protein sequence ID" value="KAF9570808.1"/>
    <property type="molecule type" value="Genomic_DNA"/>
</dbReference>
<accession>A0A9P6FKD0</accession>
<dbReference type="OrthoDB" id="10261384at2759"/>
<feature type="non-terminal residue" evidence="1">
    <location>
        <position position="356"/>
    </location>
</feature>
<dbReference type="Gene3D" id="3.40.50.11960">
    <property type="match status" value="1"/>
</dbReference>
<dbReference type="PANTHER" id="PTHR14659">
    <property type="entry name" value="ALPHA- AND GAMMA-ADAPTIN-BINDING PROTEIN P34"/>
    <property type="match status" value="1"/>
</dbReference>
<sequence length="356" mass="39925">PSGFHDIKPWLSFVERFEPSITLCIATDAPVSADQTPGVDQDHETIDDYDDWCLSNGFEYIDLQEQPQDPSQNEHVGLDRVMEALAAHLWDGLKRKSTKARGQYERSMMLSFQDDDPELGLDGPFGRNSTQPILDSINGFGGEDFEDEEEDDEDDDRVFYKALAELNLHNRCASPTAPGYAPPMPQPQLVRQLELLGDGRRGEEAPDYHQRMGFTDLDDVQFDVQSAQPMDSEDLDIWSSQDSMSGMIQTKRRSLRLGEGEEARRRVLMQQQALLRYQDEVDDVTRALTDSGGKDAMSSLSLSSTSAELEISNEKEDFSFELDETAGQEFEFGEYVVATEGPGGEELSNVGLDELQ</sequence>
<dbReference type="InterPro" id="IPR019341">
    <property type="entry name" value="Alpha/Gamma-adaptin-bd_p34"/>
</dbReference>
<reference evidence="1" key="1">
    <citation type="journal article" date="2020" name="Fungal Divers.">
        <title>Resolving the Mortierellaceae phylogeny through synthesis of multi-gene phylogenetics and phylogenomics.</title>
        <authorList>
            <person name="Vandepol N."/>
            <person name="Liber J."/>
            <person name="Desiro A."/>
            <person name="Na H."/>
            <person name="Kennedy M."/>
            <person name="Barry K."/>
            <person name="Grigoriev I.V."/>
            <person name="Miller A.N."/>
            <person name="O'Donnell K."/>
            <person name="Stajich J.E."/>
            <person name="Bonito G."/>
        </authorList>
    </citation>
    <scope>NUCLEOTIDE SEQUENCE</scope>
    <source>
        <strain evidence="1">KOD1015</strain>
    </source>
</reference>